<dbReference type="Proteomes" id="UP000008312">
    <property type="component" value="Unassembled WGS sequence"/>
</dbReference>
<dbReference type="GO" id="GO:0008270">
    <property type="term" value="F:zinc ion binding"/>
    <property type="evidence" value="ECO:0007669"/>
    <property type="project" value="UniProtKB-KW"/>
</dbReference>
<feature type="domain" description="DUSP" evidence="7">
    <location>
        <begin position="45"/>
        <end position="159"/>
    </location>
</feature>
<dbReference type="PROSITE" id="PS50865">
    <property type="entry name" value="ZF_MYND_2"/>
    <property type="match status" value="1"/>
</dbReference>
<evidence type="ECO:0000256" key="1">
    <source>
        <dbReference type="ARBA" id="ARBA00022723"/>
    </source>
</evidence>
<evidence type="ECO:0000256" key="3">
    <source>
        <dbReference type="ARBA" id="ARBA00022833"/>
    </source>
</evidence>
<name>D8M074_BLAHO</name>
<dbReference type="PROSITE" id="PS01360">
    <property type="entry name" value="ZF_MYND_1"/>
    <property type="match status" value="1"/>
</dbReference>
<proteinExistence type="predicted"/>
<gene>
    <name evidence="8" type="ORF">GSBLH_T00007024001</name>
</gene>
<evidence type="ECO:0000259" key="7">
    <source>
        <dbReference type="PROSITE" id="PS51283"/>
    </source>
</evidence>
<accession>D8M074</accession>
<dbReference type="Gene3D" id="6.10.140.2220">
    <property type="match status" value="1"/>
</dbReference>
<evidence type="ECO:0000256" key="4">
    <source>
        <dbReference type="PROSITE-ProRule" id="PRU00134"/>
    </source>
</evidence>
<evidence type="ECO:0000313" key="8">
    <source>
        <dbReference type="EMBL" id="CBK21463.2"/>
    </source>
</evidence>
<dbReference type="SUPFAM" id="SSF54001">
    <property type="entry name" value="Cysteine proteinases"/>
    <property type="match status" value="1"/>
</dbReference>
<dbReference type="PROSITE" id="PS00972">
    <property type="entry name" value="USP_1"/>
    <property type="match status" value="1"/>
</dbReference>
<dbReference type="PROSITE" id="PS51283">
    <property type="entry name" value="DUSP"/>
    <property type="match status" value="1"/>
</dbReference>
<dbReference type="InterPro" id="IPR038765">
    <property type="entry name" value="Papain-like_cys_pep_sf"/>
</dbReference>
<dbReference type="InterPro" id="IPR028889">
    <property type="entry name" value="USP"/>
</dbReference>
<evidence type="ECO:0000259" key="6">
    <source>
        <dbReference type="PROSITE" id="PS50865"/>
    </source>
</evidence>
<dbReference type="InterPro" id="IPR001394">
    <property type="entry name" value="Peptidase_C19_UCH"/>
</dbReference>
<dbReference type="SUPFAM" id="SSF143791">
    <property type="entry name" value="DUSP-like"/>
    <property type="match status" value="1"/>
</dbReference>
<dbReference type="EMBL" id="FN668642">
    <property type="protein sequence ID" value="CBK21463.2"/>
    <property type="molecule type" value="Genomic_DNA"/>
</dbReference>
<feature type="domain" description="USP" evidence="5">
    <location>
        <begin position="292"/>
        <end position="365"/>
    </location>
</feature>
<evidence type="ECO:0000313" key="9">
    <source>
        <dbReference type="Proteomes" id="UP000008312"/>
    </source>
</evidence>
<dbReference type="SUPFAM" id="SSF144232">
    <property type="entry name" value="HIT/MYND zinc finger-like"/>
    <property type="match status" value="1"/>
</dbReference>
<dbReference type="InterPro" id="IPR035927">
    <property type="entry name" value="DUSP-like_sf"/>
</dbReference>
<dbReference type="OrthoDB" id="432970at2759"/>
<keyword evidence="3" id="KW-0862">Zinc</keyword>
<dbReference type="GO" id="GO:0004843">
    <property type="term" value="F:cysteine-type deubiquitinase activity"/>
    <property type="evidence" value="ECO:0007669"/>
    <property type="project" value="InterPro"/>
</dbReference>
<dbReference type="RefSeq" id="XP_012895511.1">
    <property type="nucleotide sequence ID" value="XM_013040057.1"/>
</dbReference>
<feature type="domain" description="MYND-type" evidence="6">
    <location>
        <begin position="226"/>
        <end position="262"/>
    </location>
</feature>
<dbReference type="Pfam" id="PF01753">
    <property type="entry name" value="zf-MYND"/>
    <property type="match status" value="1"/>
</dbReference>
<dbReference type="Pfam" id="PF06337">
    <property type="entry name" value="DUSP"/>
    <property type="match status" value="1"/>
</dbReference>
<dbReference type="GeneID" id="24923148"/>
<evidence type="ECO:0000259" key="5">
    <source>
        <dbReference type="PROSITE" id="PS50235"/>
    </source>
</evidence>
<organism evidence="8">
    <name type="scientific">Blastocystis hominis</name>
    <dbReference type="NCBI Taxonomy" id="12968"/>
    <lineage>
        <taxon>Eukaryota</taxon>
        <taxon>Sar</taxon>
        <taxon>Stramenopiles</taxon>
        <taxon>Bigyra</taxon>
        <taxon>Opalozoa</taxon>
        <taxon>Opalinata</taxon>
        <taxon>Blastocystidae</taxon>
        <taxon>Blastocystis</taxon>
    </lineage>
</organism>
<dbReference type="Gene3D" id="3.30.2230.10">
    <property type="entry name" value="DUSP-like"/>
    <property type="match status" value="1"/>
</dbReference>
<dbReference type="AlphaFoldDB" id="D8M074"/>
<keyword evidence="2 4" id="KW-0863">Zinc-finger</keyword>
<dbReference type="PROSITE" id="PS50235">
    <property type="entry name" value="USP_3"/>
    <property type="match status" value="1"/>
</dbReference>
<dbReference type="Pfam" id="PF00443">
    <property type="entry name" value="UCH"/>
    <property type="match status" value="1"/>
</dbReference>
<dbReference type="InterPro" id="IPR006615">
    <property type="entry name" value="Pept_C19_DUSP"/>
</dbReference>
<reference evidence="8" key="1">
    <citation type="submission" date="2010-02" db="EMBL/GenBank/DDBJ databases">
        <title>Sequencing and annotation of the Blastocystis hominis genome.</title>
        <authorList>
            <person name="Wincker P."/>
        </authorList>
    </citation>
    <scope>NUCLEOTIDE SEQUENCE</scope>
    <source>
        <strain evidence="8">Singapore isolate B</strain>
    </source>
</reference>
<sequence>MKKTLVCSLEAKLFIQKDQAALSPVFDLDSYVESESNRPNNLFTQKDSEKAKEICILRKDWNQIDACFYLVNGEWMRRWIDYIFVPPSLRGLPEDQFHPGPIDNSSLLWSQSCEDLTSICVLQPGLLQGLDFYIVNPTVWHYLARRYDYSYALLVRDGSSRAPRLRSPCHSSTQSDEELFNKYSLPSRSPSRISVLMPPSDAPSPPSVPDQFLHAPRCSLRARIPCVVCGEDALLRCRRCQRVFYCSFACRSAHFPFHRYACSAPTDADTQPMLPAECAVSDLPAGTEQVRQGIANAGNTCYLSAGLQCLFSVAPLRRLLLSRQFERYLRSERRGLSDALSQLFADMRFGHSPASAVGLAGRNEE</sequence>
<keyword evidence="1" id="KW-0479">Metal-binding</keyword>
<dbReference type="Gene3D" id="3.90.70.10">
    <property type="entry name" value="Cysteine proteinases"/>
    <property type="match status" value="1"/>
</dbReference>
<evidence type="ECO:0000256" key="2">
    <source>
        <dbReference type="ARBA" id="ARBA00022771"/>
    </source>
</evidence>
<dbReference type="InterPro" id="IPR018200">
    <property type="entry name" value="USP_CS"/>
</dbReference>
<dbReference type="InParanoid" id="D8M074"/>
<dbReference type="GO" id="GO:0016579">
    <property type="term" value="P:protein deubiquitination"/>
    <property type="evidence" value="ECO:0007669"/>
    <property type="project" value="InterPro"/>
</dbReference>
<dbReference type="InterPro" id="IPR002893">
    <property type="entry name" value="Znf_MYND"/>
</dbReference>
<keyword evidence="9" id="KW-1185">Reference proteome</keyword>
<protein>
    <submittedName>
        <fullName evidence="8">Uncharacterized protein</fullName>
    </submittedName>
</protein>